<organism evidence="2 3">
    <name type="scientific">Phytophthora nicotianae P1976</name>
    <dbReference type="NCBI Taxonomy" id="1317066"/>
    <lineage>
        <taxon>Eukaryota</taxon>
        <taxon>Sar</taxon>
        <taxon>Stramenopiles</taxon>
        <taxon>Oomycota</taxon>
        <taxon>Peronosporomycetes</taxon>
        <taxon>Peronosporales</taxon>
        <taxon>Peronosporaceae</taxon>
        <taxon>Phytophthora</taxon>
    </lineage>
</organism>
<dbReference type="Proteomes" id="UP000028582">
    <property type="component" value="Unassembled WGS sequence"/>
</dbReference>
<evidence type="ECO:0000313" key="3">
    <source>
        <dbReference type="Proteomes" id="UP000028582"/>
    </source>
</evidence>
<accession>A0A081AGC6</accession>
<feature type="compositionally biased region" description="Basic and acidic residues" evidence="1">
    <location>
        <begin position="52"/>
        <end position="61"/>
    </location>
</feature>
<protein>
    <submittedName>
        <fullName evidence="2">Uncharacterized protein</fullName>
    </submittedName>
</protein>
<dbReference type="EMBL" id="ANJA01001240">
    <property type="protein sequence ID" value="ETO77937.1"/>
    <property type="molecule type" value="Genomic_DNA"/>
</dbReference>
<dbReference type="AlphaFoldDB" id="A0A081AGC6"/>
<evidence type="ECO:0000256" key="1">
    <source>
        <dbReference type="SAM" id="MobiDB-lite"/>
    </source>
</evidence>
<reference evidence="2 3" key="1">
    <citation type="submission" date="2013-11" db="EMBL/GenBank/DDBJ databases">
        <title>The Genome Sequence of Phytophthora parasitica P1976.</title>
        <authorList>
            <consortium name="The Broad Institute Genomics Platform"/>
            <person name="Russ C."/>
            <person name="Tyler B."/>
            <person name="Panabieres F."/>
            <person name="Shan W."/>
            <person name="Tripathy S."/>
            <person name="Grunwald N."/>
            <person name="Machado M."/>
            <person name="Johnson C.S."/>
            <person name="Walker B."/>
            <person name="Young S."/>
            <person name="Zeng Q."/>
            <person name="Gargeya S."/>
            <person name="Fitzgerald M."/>
            <person name="Haas B."/>
            <person name="Abouelleil A."/>
            <person name="Allen A.W."/>
            <person name="Alvarado L."/>
            <person name="Arachchi H.M."/>
            <person name="Berlin A.M."/>
            <person name="Chapman S.B."/>
            <person name="Gainer-Dewar J."/>
            <person name="Goldberg J."/>
            <person name="Griggs A."/>
            <person name="Gujja S."/>
            <person name="Hansen M."/>
            <person name="Howarth C."/>
            <person name="Imamovic A."/>
            <person name="Ireland A."/>
            <person name="Larimer J."/>
            <person name="McCowan C."/>
            <person name="Murphy C."/>
            <person name="Pearson M."/>
            <person name="Poon T.W."/>
            <person name="Priest M."/>
            <person name="Roberts A."/>
            <person name="Saif S."/>
            <person name="Shea T."/>
            <person name="Sisk P."/>
            <person name="Sykes S."/>
            <person name="Wortman J."/>
            <person name="Nusbaum C."/>
            <person name="Birren B."/>
        </authorList>
    </citation>
    <scope>NUCLEOTIDE SEQUENCE [LARGE SCALE GENOMIC DNA]</scope>
    <source>
        <strain evidence="2 3">P1976</strain>
    </source>
</reference>
<feature type="region of interest" description="Disordered" evidence="1">
    <location>
        <begin position="52"/>
        <end position="71"/>
    </location>
</feature>
<sequence length="94" mass="10510">MVVGGHSVLKHHTDAKLRGVYGGHHCDDHTSGSNAFAAPQCLVVGWTEAQRTQRTEKHDLPSEQSRLQGKKFRDSAHVNIHQLYKQKGDNVTRL</sequence>
<proteinExistence type="predicted"/>
<name>A0A081AGC6_PHYNI</name>
<gene>
    <name evidence="2" type="ORF">F444_06943</name>
</gene>
<comment type="caution">
    <text evidence="2">The sequence shown here is derived from an EMBL/GenBank/DDBJ whole genome shotgun (WGS) entry which is preliminary data.</text>
</comment>
<evidence type="ECO:0000313" key="2">
    <source>
        <dbReference type="EMBL" id="ETO77937.1"/>
    </source>
</evidence>